<keyword evidence="2" id="KW-0833">Ubl conjugation pathway</keyword>
<dbReference type="SUPFAM" id="SSF81383">
    <property type="entry name" value="F-box domain"/>
    <property type="match status" value="1"/>
</dbReference>
<evidence type="ECO:0000313" key="6">
    <source>
        <dbReference type="Proteomes" id="UP001549921"/>
    </source>
</evidence>
<dbReference type="SUPFAM" id="SSF101908">
    <property type="entry name" value="Putative isomerase YbhE"/>
    <property type="match status" value="1"/>
</dbReference>
<dbReference type="AlphaFoldDB" id="A0ABD0S8G8"/>
<dbReference type="Proteomes" id="UP001549921">
    <property type="component" value="Unassembled WGS sequence"/>
</dbReference>
<reference evidence="5 6" key="1">
    <citation type="submission" date="2024-06" db="EMBL/GenBank/DDBJ databases">
        <title>A chromosome-level genome assembly of beet webworm, Loxostege sticticalis.</title>
        <authorList>
            <person name="Zhang Y."/>
        </authorList>
    </citation>
    <scope>NUCLEOTIDE SEQUENCE [LARGE SCALE GENOMIC DNA]</scope>
    <source>
        <strain evidence="5">AQ028</strain>
        <tissue evidence="5">Male pupae</tissue>
    </source>
</reference>
<dbReference type="SMART" id="SM00256">
    <property type="entry name" value="FBOX"/>
    <property type="match status" value="1"/>
</dbReference>
<comment type="pathway">
    <text evidence="1">Protein modification; protein ubiquitination.</text>
</comment>
<proteinExistence type="predicted"/>
<accession>A0ABD0S8G8</accession>
<dbReference type="InterPro" id="IPR052121">
    <property type="entry name" value="F-box_SCF_Substrate_Recog"/>
</dbReference>
<dbReference type="Gene3D" id="1.20.1280.50">
    <property type="match status" value="1"/>
</dbReference>
<evidence type="ECO:0000259" key="4">
    <source>
        <dbReference type="PROSITE" id="PS50181"/>
    </source>
</evidence>
<dbReference type="EMBL" id="JBEDNZ010000030">
    <property type="protein sequence ID" value="KAL0809011.1"/>
    <property type="molecule type" value="Genomic_DNA"/>
</dbReference>
<keyword evidence="3" id="KW-0732">Signal</keyword>
<feature type="signal peptide" evidence="3">
    <location>
        <begin position="1"/>
        <end position="28"/>
    </location>
</feature>
<dbReference type="InterPro" id="IPR036047">
    <property type="entry name" value="F-box-like_dom_sf"/>
</dbReference>
<dbReference type="PANTHER" id="PTHR46550">
    <property type="entry name" value="F-BOX ONLY PROTEIN 3"/>
    <property type="match status" value="1"/>
</dbReference>
<protein>
    <recommendedName>
        <fullName evidence="4">F-box domain-containing protein</fullName>
    </recommendedName>
</protein>
<dbReference type="PANTHER" id="PTHR46550:SF1">
    <property type="entry name" value="F-BOX PROTEIN 3"/>
    <property type="match status" value="1"/>
</dbReference>
<dbReference type="PROSITE" id="PS50181">
    <property type="entry name" value="FBOX"/>
    <property type="match status" value="1"/>
</dbReference>
<evidence type="ECO:0000256" key="3">
    <source>
        <dbReference type="SAM" id="SignalP"/>
    </source>
</evidence>
<evidence type="ECO:0000256" key="2">
    <source>
        <dbReference type="ARBA" id="ARBA00022786"/>
    </source>
</evidence>
<feature type="domain" description="F-box" evidence="4">
    <location>
        <begin position="2"/>
        <end position="52"/>
    </location>
</feature>
<evidence type="ECO:0000256" key="1">
    <source>
        <dbReference type="ARBA" id="ARBA00004906"/>
    </source>
</evidence>
<gene>
    <name evidence="5" type="ORF">ABMA28_012659</name>
</gene>
<dbReference type="InterPro" id="IPR001810">
    <property type="entry name" value="F-box_dom"/>
</dbReference>
<dbReference type="Pfam" id="PF12937">
    <property type="entry name" value="F-box-like"/>
    <property type="match status" value="1"/>
</dbReference>
<name>A0ABD0S8G8_LOXSC</name>
<evidence type="ECO:0000313" key="5">
    <source>
        <dbReference type="EMBL" id="KAL0809011.1"/>
    </source>
</evidence>
<feature type="chain" id="PRO_5044759480" description="F-box domain-containing protein" evidence="3">
    <location>
        <begin position="29"/>
        <end position="415"/>
    </location>
</feature>
<comment type="caution">
    <text evidence="5">The sequence shown here is derived from an EMBL/GenBank/DDBJ whole genome shotgun (WGS) entry which is preliminary data.</text>
</comment>
<organism evidence="5 6">
    <name type="scientific">Loxostege sticticalis</name>
    <name type="common">Beet webworm moth</name>
    <dbReference type="NCBI Taxonomy" id="481309"/>
    <lineage>
        <taxon>Eukaryota</taxon>
        <taxon>Metazoa</taxon>
        <taxon>Ecdysozoa</taxon>
        <taxon>Arthropoda</taxon>
        <taxon>Hexapoda</taxon>
        <taxon>Insecta</taxon>
        <taxon>Pterygota</taxon>
        <taxon>Neoptera</taxon>
        <taxon>Endopterygota</taxon>
        <taxon>Lepidoptera</taxon>
        <taxon>Glossata</taxon>
        <taxon>Ditrysia</taxon>
        <taxon>Pyraloidea</taxon>
        <taxon>Crambidae</taxon>
        <taxon>Pyraustinae</taxon>
        <taxon>Loxostege</taxon>
    </lineage>
</organism>
<sequence>MSCALTALPTELLLYIFTFLPAKDLTKCRQVCQRFKNIVDGLARSDALWREHCKNDFASVYKIARQKARTGLLWYHIYRSLSLWPKLDQAREIRDEFASASSVNDEIKNFEILREGIIGVHKRGAIVYYDIETLENSKRCAITGDYLRYTENQDTMVILSYHLQLYIIRKVIQNPRFETNVTFDNVKTFLLIDRDVYFVNLNDEIYVCHLEDGNLSSRFIKRTEDGVMCLGFTDKLHVLTFERNIYTVNGDNFVYTCSLGATSNLLHQLQKFNFLERLDWRIYFQWMYVFNHTVPEGPLRDIVTVRAYGDVYFVGSNWGVLRIYYAPYSSGEFDLFNAQPIKQYNFMERYDCPVLSMCPIIQVDVLEAEDGHTVIVAMPKKIAVLTFAHSFKRTASVAMLPYTDIQKVKVLKIKE</sequence>